<feature type="non-terminal residue" evidence="8">
    <location>
        <position position="183"/>
    </location>
</feature>
<evidence type="ECO:0000313" key="8">
    <source>
        <dbReference type="EMBL" id="OTF81118.1"/>
    </source>
</evidence>
<reference evidence="8 9" key="1">
    <citation type="submission" date="2017-03" db="EMBL/GenBank/DDBJ databases">
        <title>Genome Survey of Euroglyphus maynei.</title>
        <authorList>
            <person name="Arlian L.G."/>
            <person name="Morgan M.S."/>
            <person name="Rider S.D."/>
        </authorList>
    </citation>
    <scope>NUCLEOTIDE SEQUENCE [LARGE SCALE GENOMIC DNA]</scope>
    <source>
        <strain evidence="8">Arlian Lab</strain>
        <tissue evidence="8">Whole body</tissue>
    </source>
</reference>
<name>A0A1Y3BMG6_EURMA</name>
<dbReference type="PANTHER" id="PTHR19376:SF11">
    <property type="entry name" value="DNA-DIRECTED RNA POLYMERASE I SUBUNIT RPA1"/>
    <property type="match status" value="1"/>
</dbReference>
<comment type="caution">
    <text evidence="8">The sequence shown here is derived from an EMBL/GenBank/DDBJ whole genome shotgun (WGS) entry which is preliminary data.</text>
</comment>
<feature type="domain" description="RNA polymerase Rpb1" evidence="7">
    <location>
        <begin position="4"/>
        <end position="131"/>
    </location>
</feature>
<dbReference type="PANTHER" id="PTHR19376">
    <property type="entry name" value="DNA-DIRECTED RNA POLYMERASE"/>
    <property type="match status" value="1"/>
</dbReference>
<evidence type="ECO:0000259" key="7">
    <source>
        <dbReference type="Pfam" id="PF04997"/>
    </source>
</evidence>
<evidence type="ECO:0000256" key="2">
    <source>
        <dbReference type="ARBA" id="ARBA00012418"/>
    </source>
</evidence>
<evidence type="ECO:0000256" key="5">
    <source>
        <dbReference type="ARBA" id="ARBA00022695"/>
    </source>
</evidence>
<dbReference type="GO" id="GO:0005736">
    <property type="term" value="C:RNA polymerase I complex"/>
    <property type="evidence" value="ECO:0007669"/>
    <property type="project" value="TreeGrafter"/>
</dbReference>
<keyword evidence="9" id="KW-1185">Reference proteome</keyword>
<dbReference type="EC" id="2.7.7.6" evidence="2"/>
<dbReference type="GO" id="GO:0003899">
    <property type="term" value="F:DNA-directed RNA polymerase activity"/>
    <property type="evidence" value="ECO:0007669"/>
    <property type="project" value="UniProtKB-EC"/>
</dbReference>
<dbReference type="EMBL" id="MUJZ01015209">
    <property type="protein sequence ID" value="OTF81118.1"/>
    <property type="molecule type" value="Genomic_DNA"/>
</dbReference>
<keyword evidence="5" id="KW-0548">Nucleotidyltransferase</keyword>
<organism evidence="8 9">
    <name type="scientific">Euroglyphus maynei</name>
    <name type="common">Mayne's house dust mite</name>
    <dbReference type="NCBI Taxonomy" id="6958"/>
    <lineage>
        <taxon>Eukaryota</taxon>
        <taxon>Metazoa</taxon>
        <taxon>Ecdysozoa</taxon>
        <taxon>Arthropoda</taxon>
        <taxon>Chelicerata</taxon>
        <taxon>Arachnida</taxon>
        <taxon>Acari</taxon>
        <taxon>Acariformes</taxon>
        <taxon>Sarcoptiformes</taxon>
        <taxon>Astigmata</taxon>
        <taxon>Psoroptidia</taxon>
        <taxon>Analgoidea</taxon>
        <taxon>Pyroglyphidae</taxon>
        <taxon>Pyroglyphinae</taxon>
        <taxon>Euroglyphus</taxon>
    </lineage>
</organism>
<evidence type="ECO:0000256" key="3">
    <source>
        <dbReference type="ARBA" id="ARBA00022478"/>
    </source>
</evidence>
<sequence length="183" mass="21155">PLKRNDFCKTCGLTDSECLGHFGHIQLPLPVFNPFLLKHVFQVLKMFCFSCHRLLFTPFNVEIYIAQLRALDLGLDYILDDILQHANDISQSTKGFDWGRAESQTFLRSKLTSLINSECRNNKKKNLIEKNDDDNVVELESIEIVNSKNVIEKKQHLFKDLISMKMIKPTKVCTHCNSRKRGL</sequence>
<evidence type="ECO:0000256" key="4">
    <source>
        <dbReference type="ARBA" id="ARBA00022679"/>
    </source>
</evidence>
<evidence type="ECO:0000313" key="9">
    <source>
        <dbReference type="Proteomes" id="UP000194236"/>
    </source>
</evidence>
<protein>
    <recommendedName>
        <fullName evidence="2">DNA-directed RNA polymerase</fullName>
        <ecNumber evidence="2">2.7.7.6</ecNumber>
    </recommendedName>
</protein>
<dbReference type="OrthoDB" id="6425664at2759"/>
<evidence type="ECO:0000256" key="1">
    <source>
        <dbReference type="ARBA" id="ARBA00006460"/>
    </source>
</evidence>
<keyword evidence="3" id="KW-0240">DNA-directed RNA polymerase</keyword>
<accession>A0A1Y3BMG6</accession>
<dbReference type="InterPro" id="IPR044893">
    <property type="entry name" value="RNA_pol_Rpb1_clamp_domain"/>
</dbReference>
<dbReference type="GO" id="GO:0006351">
    <property type="term" value="P:DNA-templated transcription"/>
    <property type="evidence" value="ECO:0007669"/>
    <property type="project" value="InterPro"/>
</dbReference>
<dbReference type="Gene3D" id="4.10.860.120">
    <property type="entry name" value="RNA polymerase II, clamp domain"/>
    <property type="match status" value="1"/>
</dbReference>
<dbReference type="AlphaFoldDB" id="A0A1Y3BMG6"/>
<dbReference type="Proteomes" id="UP000194236">
    <property type="component" value="Unassembled WGS sequence"/>
</dbReference>
<dbReference type="Pfam" id="PF04997">
    <property type="entry name" value="RNA_pol_Rpb1_1"/>
    <property type="match status" value="1"/>
</dbReference>
<comment type="similarity">
    <text evidence="1">Belongs to the RNA polymerase beta' chain family.</text>
</comment>
<dbReference type="SUPFAM" id="SSF64484">
    <property type="entry name" value="beta and beta-prime subunits of DNA dependent RNA-polymerase"/>
    <property type="match status" value="1"/>
</dbReference>
<dbReference type="InterPro" id="IPR045867">
    <property type="entry name" value="DNA-dir_RpoC_beta_prime"/>
</dbReference>
<dbReference type="GO" id="GO:0003677">
    <property type="term" value="F:DNA binding"/>
    <property type="evidence" value="ECO:0007669"/>
    <property type="project" value="InterPro"/>
</dbReference>
<feature type="non-terminal residue" evidence="8">
    <location>
        <position position="1"/>
    </location>
</feature>
<dbReference type="InterPro" id="IPR007080">
    <property type="entry name" value="RNA_pol_Rpb1_1"/>
</dbReference>
<keyword evidence="6" id="KW-0804">Transcription</keyword>
<evidence type="ECO:0000256" key="6">
    <source>
        <dbReference type="ARBA" id="ARBA00023163"/>
    </source>
</evidence>
<gene>
    <name evidence="8" type="ORF">BLA29_010970</name>
</gene>
<keyword evidence="4" id="KW-0808">Transferase</keyword>
<proteinExistence type="inferred from homology"/>